<dbReference type="InterPro" id="IPR045851">
    <property type="entry name" value="AMP-bd_C_sf"/>
</dbReference>
<reference evidence="3 4" key="1">
    <citation type="journal article" date="2014" name="Antonie Van Leeuwenhoek">
        <title>Hyphomonas beringensis sp. nov. and Hyphomonas chukchiensis sp. nov., isolated from surface seawater of the Bering Sea and Chukchi Sea.</title>
        <authorList>
            <person name="Li C."/>
            <person name="Lai Q."/>
            <person name="Li G."/>
            <person name="Dong C."/>
            <person name="Wang J."/>
            <person name="Liao Y."/>
            <person name="Shao Z."/>
        </authorList>
    </citation>
    <scope>NUCLEOTIDE SEQUENCE [LARGE SCALE GENOMIC DNA]</scope>
    <source>
        <strain evidence="3 4">VP2</strain>
    </source>
</reference>
<feature type="domain" description="AMP-binding enzyme C-terminal" evidence="2">
    <location>
        <begin position="451"/>
        <end position="525"/>
    </location>
</feature>
<dbReference type="Pfam" id="PF13193">
    <property type="entry name" value="AMP-binding_C"/>
    <property type="match status" value="1"/>
</dbReference>
<dbReference type="EMBL" id="ARYJ01000003">
    <property type="protein sequence ID" value="KCZ89837.1"/>
    <property type="molecule type" value="Genomic_DNA"/>
</dbReference>
<dbReference type="PANTHER" id="PTHR43767:SF11">
    <property type="entry name" value="MEDIUM-CHAIN-FATTY-ACID--COA LIGASE"/>
    <property type="match status" value="1"/>
</dbReference>
<dbReference type="InterPro" id="IPR020845">
    <property type="entry name" value="AMP-binding_CS"/>
</dbReference>
<dbReference type="InterPro" id="IPR050237">
    <property type="entry name" value="ATP-dep_AMP-bd_enzyme"/>
</dbReference>
<name>A0A059FGU9_9PROT</name>
<dbReference type="InterPro" id="IPR025110">
    <property type="entry name" value="AMP-bd_C"/>
</dbReference>
<evidence type="ECO:0000259" key="2">
    <source>
        <dbReference type="Pfam" id="PF13193"/>
    </source>
</evidence>
<dbReference type="RefSeq" id="WP_162177035.1">
    <property type="nucleotide sequence ID" value="NZ_ARYJ01000003.1"/>
</dbReference>
<dbReference type="AlphaFoldDB" id="A0A059FGU9"/>
<protein>
    <submittedName>
        <fullName evidence="3">Long-chain-fatty-acid--CoA ligase</fullName>
    </submittedName>
</protein>
<dbReference type="GO" id="GO:0016877">
    <property type="term" value="F:ligase activity, forming carbon-sulfur bonds"/>
    <property type="evidence" value="ECO:0007669"/>
    <property type="project" value="UniProtKB-ARBA"/>
</dbReference>
<evidence type="ECO:0000313" key="3">
    <source>
        <dbReference type="EMBL" id="KCZ89837.1"/>
    </source>
</evidence>
<sequence length="543" mass="59146">MADYLMQDLELRVPEILRYAGRRHGDLSLFSLDEDGIARSQTYAETQARVEKLTGALEAMKLPAQSRIASLALNTRRHLELYYGVTSAGHILHTINPRFTTEQILFSVSQAETDLLFFDPAFSAQAEAIIASRPQVRDCIVLAESGHLPAQSSPALTDYESFISDAPPSDGPTGLSERDGAFLCYTSGTTGDPKGVLYSHRSCLIHALAASAPGNFNIAPTDVILPCASMYHATAWALPMTAPMNGARLVLPGARLDGASLLDLCEAEGVTLAWGVPTVWKSVLDAAIAQGRNLPKLERVFMGGSAVPPDLKRAFADKLDVEVVQVWGMTETSPMGVISTLSSRAAALPDDDRATLLSQKQGRIPFGVDLKLLDEADNELPQDGQTSGRLMIRGPWVVNQYFGHEKPVTTEDGWFDTGDVATIDPLGYMQITDRTKDIIKSGGEWISSITLENTAIEHPLVDMAAAISLAHPKWDERPLLVYTTRPGTDVSEVEVLEFLKSQLPRWWVPEAAVVVDGLPLTATGKVDKKTLRTAYAKFYQNNQ</sequence>
<evidence type="ECO:0000259" key="1">
    <source>
        <dbReference type="Pfam" id="PF00501"/>
    </source>
</evidence>
<evidence type="ECO:0000313" key="4">
    <source>
        <dbReference type="Proteomes" id="UP000024816"/>
    </source>
</evidence>
<feature type="domain" description="AMP-dependent synthetase/ligase" evidence="1">
    <location>
        <begin position="37"/>
        <end position="402"/>
    </location>
</feature>
<dbReference type="SUPFAM" id="SSF56801">
    <property type="entry name" value="Acetyl-CoA synthetase-like"/>
    <property type="match status" value="1"/>
</dbReference>
<dbReference type="Gene3D" id="3.30.300.30">
    <property type="match status" value="1"/>
</dbReference>
<dbReference type="STRING" id="1280952.HJA_06282"/>
<dbReference type="PANTHER" id="PTHR43767">
    <property type="entry name" value="LONG-CHAIN-FATTY-ACID--COA LIGASE"/>
    <property type="match status" value="1"/>
</dbReference>
<dbReference type="eggNOG" id="COG0318">
    <property type="taxonomic scope" value="Bacteria"/>
</dbReference>
<accession>A0A059FGU9</accession>
<organism evidence="3 4">
    <name type="scientific">Hyphomonas jannaschiana VP2</name>
    <dbReference type="NCBI Taxonomy" id="1280952"/>
    <lineage>
        <taxon>Bacteria</taxon>
        <taxon>Pseudomonadati</taxon>
        <taxon>Pseudomonadota</taxon>
        <taxon>Alphaproteobacteria</taxon>
        <taxon>Hyphomonadales</taxon>
        <taxon>Hyphomonadaceae</taxon>
        <taxon>Hyphomonas</taxon>
    </lineage>
</organism>
<dbReference type="Gene3D" id="3.40.50.12780">
    <property type="entry name" value="N-terminal domain of ligase-like"/>
    <property type="match status" value="1"/>
</dbReference>
<dbReference type="PROSITE" id="PS00455">
    <property type="entry name" value="AMP_BINDING"/>
    <property type="match status" value="1"/>
</dbReference>
<dbReference type="PATRIC" id="fig|1280952.3.peg.1247"/>
<dbReference type="InterPro" id="IPR000873">
    <property type="entry name" value="AMP-dep_synth/lig_dom"/>
</dbReference>
<keyword evidence="4" id="KW-1185">Reference proteome</keyword>
<dbReference type="Proteomes" id="UP000024816">
    <property type="component" value="Unassembled WGS sequence"/>
</dbReference>
<gene>
    <name evidence="3" type="ORF">HJA_06282</name>
</gene>
<dbReference type="InterPro" id="IPR042099">
    <property type="entry name" value="ANL_N_sf"/>
</dbReference>
<comment type="caution">
    <text evidence="3">The sequence shown here is derived from an EMBL/GenBank/DDBJ whole genome shotgun (WGS) entry which is preliminary data.</text>
</comment>
<dbReference type="Pfam" id="PF00501">
    <property type="entry name" value="AMP-binding"/>
    <property type="match status" value="1"/>
</dbReference>
<keyword evidence="3" id="KW-0436">Ligase</keyword>
<proteinExistence type="predicted"/>